<accession>A0A1Y4MJR7</accession>
<gene>
    <name evidence="1" type="ORF">B5F11_10950</name>
</gene>
<evidence type="ECO:0008006" key="3">
    <source>
        <dbReference type="Google" id="ProtNLM"/>
    </source>
</evidence>
<dbReference type="EMBL" id="NFKP01000013">
    <property type="protein sequence ID" value="OUP68978.1"/>
    <property type="molecule type" value="Genomic_DNA"/>
</dbReference>
<dbReference type="InterPro" id="IPR011101">
    <property type="entry name" value="DUF5131"/>
</dbReference>
<reference evidence="2" key="1">
    <citation type="submission" date="2017-04" db="EMBL/GenBank/DDBJ databases">
        <title>Function of individual gut microbiota members based on whole genome sequencing of pure cultures obtained from chicken caecum.</title>
        <authorList>
            <person name="Medvecky M."/>
            <person name="Cejkova D."/>
            <person name="Polansky O."/>
            <person name="Karasova D."/>
            <person name="Kubasova T."/>
            <person name="Cizek A."/>
            <person name="Rychlik I."/>
        </authorList>
    </citation>
    <scope>NUCLEOTIDE SEQUENCE [LARGE SCALE GENOMIC DNA]</scope>
    <source>
        <strain evidence="2">An175</strain>
    </source>
</reference>
<evidence type="ECO:0000313" key="2">
    <source>
        <dbReference type="Proteomes" id="UP000196386"/>
    </source>
</evidence>
<dbReference type="Proteomes" id="UP000196386">
    <property type="component" value="Unassembled WGS sequence"/>
</dbReference>
<protein>
    <recommendedName>
        <fullName evidence="3">Bacteriophage protein gp37</fullName>
    </recommendedName>
</protein>
<name>A0A1Y4MJR7_9FIRM</name>
<evidence type="ECO:0000313" key="1">
    <source>
        <dbReference type="EMBL" id="OUP68978.1"/>
    </source>
</evidence>
<comment type="caution">
    <text evidence="1">The sequence shown here is derived from an EMBL/GenBank/DDBJ whole genome shotgun (WGS) entry which is preliminary data.</text>
</comment>
<sequence>MHKTKIEWCSHTWNPVTGCRHDCPYCYARRIATRFGPKIDEFPDESGITAFVNEGVDCYVVEKPTELKDWQGNYRRSTPYPKNFAPTLHKYTLTYPEKRLTPATIFVGSMADLFGRWVPDGWIEQVFDACRRAPRHTYLFLTKNPQRYCDLASAGKLPTEPNFWYGTTITGPDMPFFFWDKVNTFVSVEPLLEPFDTEATGGENPFERVGWVIIGAMTGPGSRKQQPKREWVEAIVKKAREAGAAVFMKDSLKPIWGDDILREHPPGMIGGDNSG</sequence>
<dbReference type="AlphaFoldDB" id="A0A1Y4MJR7"/>
<dbReference type="Pfam" id="PF07505">
    <property type="entry name" value="DUF5131"/>
    <property type="match status" value="1"/>
</dbReference>
<organism evidence="1 2">
    <name type="scientific">Anaerotruncus colihominis</name>
    <dbReference type="NCBI Taxonomy" id="169435"/>
    <lineage>
        <taxon>Bacteria</taxon>
        <taxon>Bacillati</taxon>
        <taxon>Bacillota</taxon>
        <taxon>Clostridia</taxon>
        <taxon>Eubacteriales</taxon>
        <taxon>Oscillospiraceae</taxon>
        <taxon>Anaerotruncus</taxon>
    </lineage>
</organism>
<proteinExistence type="predicted"/>